<dbReference type="PROSITE" id="PS51898">
    <property type="entry name" value="TYR_RECOMBINASE"/>
    <property type="match status" value="1"/>
</dbReference>
<dbReference type="InterPro" id="IPR002104">
    <property type="entry name" value="Integrase_catalytic"/>
</dbReference>
<gene>
    <name evidence="8" type="ORF">SAMN04487987_1035</name>
</gene>
<dbReference type="Proteomes" id="UP000199439">
    <property type="component" value="Unassembled WGS sequence"/>
</dbReference>
<comment type="similarity">
    <text evidence="1">Belongs to the 'phage' integrase family.</text>
</comment>
<dbReference type="InterPro" id="IPR050090">
    <property type="entry name" value="Tyrosine_recombinase_XerCD"/>
</dbReference>
<evidence type="ECO:0000256" key="2">
    <source>
        <dbReference type="ARBA" id="ARBA00022908"/>
    </source>
</evidence>
<accession>A0A1I1NYA4</accession>
<dbReference type="PROSITE" id="PS51900">
    <property type="entry name" value="CB"/>
    <property type="match status" value="1"/>
</dbReference>
<dbReference type="STRING" id="870482.SAMN04487987_1035"/>
<dbReference type="GO" id="GO:0015074">
    <property type="term" value="P:DNA integration"/>
    <property type="evidence" value="ECO:0007669"/>
    <property type="project" value="UniProtKB-KW"/>
</dbReference>
<proteinExistence type="inferred from homology"/>
<dbReference type="GO" id="GO:0003677">
    <property type="term" value="F:DNA binding"/>
    <property type="evidence" value="ECO:0007669"/>
    <property type="project" value="UniProtKB-UniRule"/>
</dbReference>
<dbReference type="InterPro" id="IPR010998">
    <property type="entry name" value="Integrase_recombinase_N"/>
</dbReference>
<feature type="domain" description="Core-binding (CB)" evidence="7">
    <location>
        <begin position="83"/>
        <end position="166"/>
    </location>
</feature>
<dbReference type="PANTHER" id="PTHR30349">
    <property type="entry name" value="PHAGE INTEGRASE-RELATED"/>
    <property type="match status" value="1"/>
</dbReference>
<evidence type="ECO:0000256" key="4">
    <source>
        <dbReference type="ARBA" id="ARBA00023172"/>
    </source>
</evidence>
<keyword evidence="2" id="KW-0229">DNA integration</keyword>
<keyword evidence="9" id="KW-1185">Reference proteome</keyword>
<protein>
    <submittedName>
        <fullName evidence="8">Phage integrase, N-terminal SAM-like domain</fullName>
    </submittedName>
</protein>
<dbReference type="InterPro" id="IPR013762">
    <property type="entry name" value="Integrase-like_cat_sf"/>
</dbReference>
<evidence type="ECO:0000259" key="6">
    <source>
        <dbReference type="PROSITE" id="PS51898"/>
    </source>
</evidence>
<dbReference type="SUPFAM" id="SSF56349">
    <property type="entry name" value="DNA breaking-rejoining enzymes"/>
    <property type="match status" value="1"/>
</dbReference>
<dbReference type="AlphaFoldDB" id="A0A1I1NYA4"/>
<keyword evidence="4" id="KW-0233">DNA recombination</keyword>
<organism evidence="8 9">
    <name type="scientific">Algibacter pectinivorans</name>
    <dbReference type="NCBI Taxonomy" id="870482"/>
    <lineage>
        <taxon>Bacteria</taxon>
        <taxon>Pseudomonadati</taxon>
        <taxon>Bacteroidota</taxon>
        <taxon>Flavobacteriia</taxon>
        <taxon>Flavobacteriales</taxon>
        <taxon>Flavobacteriaceae</taxon>
        <taxon>Algibacter</taxon>
    </lineage>
</organism>
<dbReference type="Pfam" id="PF13495">
    <property type="entry name" value="Phage_int_SAM_4"/>
    <property type="match status" value="1"/>
</dbReference>
<dbReference type="InterPro" id="IPR044068">
    <property type="entry name" value="CB"/>
</dbReference>
<dbReference type="InterPro" id="IPR004107">
    <property type="entry name" value="Integrase_SAM-like_N"/>
</dbReference>
<evidence type="ECO:0000259" key="7">
    <source>
        <dbReference type="PROSITE" id="PS51900"/>
    </source>
</evidence>
<keyword evidence="3 5" id="KW-0238">DNA-binding</keyword>
<evidence type="ECO:0000313" key="8">
    <source>
        <dbReference type="EMBL" id="SFD02386.1"/>
    </source>
</evidence>
<dbReference type="Pfam" id="PF00589">
    <property type="entry name" value="Phage_integrase"/>
    <property type="match status" value="1"/>
</dbReference>
<reference evidence="9" key="1">
    <citation type="submission" date="2016-10" db="EMBL/GenBank/DDBJ databases">
        <authorList>
            <person name="Varghese N."/>
            <person name="Submissions S."/>
        </authorList>
    </citation>
    <scope>NUCLEOTIDE SEQUENCE [LARGE SCALE GENOMIC DNA]</scope>
    <source>
        <strain evidence="9">DSM 25730</strain>
    </source>
</reference>
<feature type="domain" description="Tyr recombinase" evidence="6">
    <location>
        <begin position="183"/>
        <end position="355"/>
    </location>
</feature>
<dbReference type="PANTHER" id="PTHR30349:SF64">
    <property type="entry name" value="PROPHAGE INTEGRASE INTD-RELATED"/>
    <property type="match status" value="1"/>
</dbReference>
<sequence length="368" mass="42755">MQPIIYQPLRGAKRIKIHIPYESKSLRESIKKINGSFWHPNQKLWSVINTVDNLNKLKVMCNGNFKIEKIANSVAIPSVPLNNNAIKALYNLEKALVLKQYSRSSIKVYKKMFNVFLSKFMQRNLSEVSKDEIEGFIYELITKNKISESYQNQLINAIKCYYEHALKMPREYYDIQRPKKPLNIPNVLSKVEVLKIIQQPTNLKHKAILHTIYSAGLRVSELINLRIIDVHSKEGYLFIKDSKGKKDRKTILSEHLVALLRDYYKKYKPSYWLFEGQAGDQYSASSIRSIFRKSVKETDSNPWATVHTLRHSFATHCIENNINMRHLQNMLGHNSPKTTEIYTKTIAINNKTITSPLDSLLKNSTLQR</sequence>
<dbReference type="RefSeq" id="WP_092849915.1">
    <property type="nucleotide sequence ID" value="NZ_FOMI01000003.1"/>
</dbReference>
<evidence type="ECO:0000256" key="3">
    <source>
        <dbReference type="ARBA" id="ARBA00023125"/>
    </source>
</evidence>
<name>A0A1I1NYA4_9FLAO</name>
<dbReference type="Gene3D" id="1.10.150.130">
    <property type="match status" value="1"/>
</dbReference>
<dbReference type="Gene3D" id="1.10.443.10">
    <property type="entry name" value="Intergrase catalytic core"/>
    <property type="match status" value="1"/>
</dbReference>
<dbReference type="OrthoDB" id="9801717at2"/>
<evidence type="ECO:0000256" key="5">
    <source>
        <dbReference type="PROSITE-ProRule" id="PRU01248"/>
    </source>
</evidence>
<dbReference type="EMBL" id="FOMI01000003">
    <property type="protein sequence ID" value="SFD02386.1"/>
    <property type="molecule type" value="Genomic_DNA"/>
</dbReference>
<evidence type="ECO:0000256" key="1">
    <source>
        <dbReference type="ARBA" id="ARBA00008857"/>
    </source>
</evidence>
<evidence type="ECO:0000313" key="9">
    <source>
        <dbReference type="Proteomes" id="UP000199439"/>
    </source>
</evidence>
<dbReference type="GO" id="GO:0006310">
    <property type="term" value="P:DNA recombination"/>
    <property type="evidence" value="ECO:0007669"/>
    <property type="project" value="UniProtKB-KW"/>
</dbReference>
<dbReference type="InterPro" id="IPR011010">
    <property type="entry name" value="DNA_brk_join_enz"/>
</dbReference>